<evidence type="ECO:0000313" key="1">
    <source>
        <dbReference type="EMBL" id="KAK9129781.1"/>
    </source>
</evidence>
<keyword evidence="2" id="KW-1185">Reference proteome</keyword>
<gene>
    <name evidence="1" type="ORF">Sjap_010268</name>
</gene>
<comment type="caution">
    <text evidence="1">The sequence shown here is derived from an EMBL/GenBank/DDBJ whole genome shotgun (WGS) entry which is preliminary data.</text>
</comment>
<proteinExistence type="predicted"/>
<organism evidence="1 2">
    <name type="scientific">Stephania japonica</name>
    <dbReference type="NCBI Taxonomy" id="461633"/>
    <lineage>
        <taxon>Eukaryota</taxon>
        <taxon>Viridiplantae</taxon>
        <taxon>Streptophyta</taxon>
        <taxon>Embryophyta</taxon>
        <taxon>Tracheophyta</taxon>
        <taxon>Spermatophyta</taxon>
        <taxon>Magnoliopsida</taxon>
        <taxon>Ranunculales</taxon>
        <taxon>Menispermaceae</taxon>
        <taxon>Menispermoideae</taxon>
        <taxon>Cissampelideae</taxon>
        <taxon>Stephania</taxon>
    </lineage>
</organism>
<evidence type="ECO:0000313" key="2">
    <source>
        <dbReference type="Proteomes" id="UP001417504"/>
    </source>
</evidence>
<accession>A0AAP0JB37</accession>
<reference evidence="1 2" key="1">
    <citation type="submission" date="2024-01" db="EMBL/GenBank/DDBJ databases">
        <title>Genome assemblies of Stephania.</title>
        <authorList>
            <person name="Yang L."/>
        </authorList>
    </citation>
    <scope>NUCLEOTIDE SEQUENCE [LARGE SCALE GENOMIC DNA]</scope>
    <source>
        <strain evidence="1">QJT</strain>
        <tissue evidence="1">Leaf</tissue>
    </source>
</reference>
<sequence length="109" mass="12771">MFFFIFQFQTQLKELTFPILLSNLASNFSFPTLPLFFYSITDFSFPSQTQTLISLYNQTLIDPSPYLLHNLSLDLVEHVRGLPSQSLISLLTWLLPYFPISSRTWLLTW</sequence>
<name>A0AAP0JB37_9MAGN</name>
<dbReference type="Proteomes" id="UP001417504">
    <property type="component" value="Unassembled WGS sequence"/>
</dbReference>
<dbReference type="AlphaFoldDB" id="A0AAP0JB37"/>
<protein>
    <submittedName>
        <fullName evidence="1">Uncharacterized protein</fullName>
    </submittedName>
</protein>
<dbReference type="EMBL" id="JBBNAE010000004">
    <property type="protein sequence ID" value="KAK9129781.1"/>
    <property type="molecule type" value="Genomic_DNA"/>
</dbReference>